<keyword evidence="3" id="KW-0119">Carbohydrate metabolism</keyword>
<evidence type="ECO:0000313" key="4">
    <source>
        <dbReference type="EMBL" id="RVU40174.1"/>
    </source>
</evidence>
<dbReference type="InterPro" id="IPR011013">
    <property type="entry name" value="Gal_mutarotase_sf_dom"/>
</dbReference>
<dbReference type="SUPFAM" id="SSF74650">
    <property type="entry name" value="Galactose mutarotase-like"/>
    <property type="match status" value="1"/>
</dbReference>
<dbReference type="Pfam" id="PF01263">
    <property type="entry name" value="Aldose_epim"/>
    <property type="match status" value="1"/>
</dbReference>
<dbReference type="Proteomes" id="UP000283077">
    <property type="component" value="Unassembled WGS sequence"/>
</dbReference>
<reference evidence="4 5" key="1">
    <citation type="submission" date="2019-01" db="EMBL/GenBank/DDBJ databases">
        <authorList>
            <person name="Chen W.-M."/>
        </authorList>
    </citation>
    <scope>NUCLEOTIDE SEQUENCE [LARGE SCALE GENOMIC DNA]</scope>
    <source>
        <strain evidence="4 5">KYPC3</strain>
    </source>
</reference>
<dbReference type="InterPro" id="IPR008183">
    <property type="entry name" value="Aldose_1/G6P_1-epimerase"/>
</dbReference>
<name>A0A437R076_9GAMM</name>
<gene>
    <name evidence="4" type="ORF">EOE67_07965</name>
</gene>
<dbReference type="EMBL" id="SACS01000006">
    <property type="protein sequence ID" value="RVU40174.1"/>
    <property type="molecule type" value="Genomic_DNA"/>
</dbReference>
<dbReference type="GO" id="GO:0033499">
    <property type="term" value="P:galactose catabolic process via UDP-galactose, Leloir pathway"/>
    <property type="evidence" value="ECO:0007669"/>
    <property type="project" value="TreeGrafter"/>
</dbReference>
<keyword evidence="2" id="KW-0413">Isomerase</keyword>
<dbReference type="PANTHER" id="PTHR10091:SF0">
    <property type="entry name" value="GALACTOSE MUTAROTASE"/>
    <property type="match status" value="1"/>
</dbReference>
<dbReference type="InterPro" id="IPR047215">
    <property type="entry name" value="Galactose_mutarotase-like"/>
</dbReference>
<evidence type="ECO:0000256" key="3">
    <source>
        <dbReference type="ARBA" id="ARBA00023277"/>
    </source>
</evidence>
<dbReference type="RefSeq" id="WP_127698509.1">
    <property type="nucleotide sequence ID" value="NZ_SACS01000006.1"/>
</dbReference>
<comment type="caution">
    <text evidence="4">The sequence shown here is derived from an EMBL/GenBank/DDBJ whole genome shotgun (WGS) entry which is preliminary data.</text>
</comment>
<evidence type="ECO:0000256" key="2">
    <source>
        <dbReference type="ARBA" id="ARBA00023235"/>
    </source>
</evidence>
<comment type="similarity">
    <text evidence="1">Belongs to the aldose epimerase family.</text>
</comment>
<dbReference type="Gene3D" id="2.70.98.10">
    <property type="match status" value="1"/>
</dbReference>
<keyword evidence="5" id="KW-1185">Reference proteome</keyword>
<evidence type="ECO:0000313" key="5">
    <source>
        <dbReference type="Proteomes" id="UP000283077"/>
    </source>
</evidence>
<dbReference type="GO" id="GO:0004034">
    <property type="term" value="F:aldose 1-epimerase activity"/>
    <property type="evidence" value="ECO:0007669"/>
    <property type="project" value="TreeGrafter"/>
</dbReference>
<sequence>MQLFQLHNQAGDELVILAHGATMHRWSTLVGNQRRELILSYPEPQQYRHDRSYLGALVGPYANRIGQGKITIDQQQFQLQQNEGPHHLHGGEQGLQQQEWTLQQLQSNAVVLTCELADGHNGYPGPSHFQVSYRLSEPTSVTRADGVVLQQSCLTVELQASSSRPTLIGPTLHPYFNLAAPAQPAATPDEHVSNTSAKSINNHLLQLHAAYYAEVDAQNIPTGQLRKVSGSAYDFCQRQAIGELQLDHNFVVHGNLQQQTAELTSPDGLLTLGVSSDYPGLQVYTGDHLSGAFQPRQGICLEPQFFPDSPNQKCFPFQFTRPDQPFSAKICYWLSKESR</sequence>
<dbReference type="CDD" id="cd09019">
    <property type="entry name" value="galactose_mutarotase_like"/>
    <property type="match status" value="1"/>
</dbReference>
<evidence type="ECO:0000256" key="1">
    <source>
        <dbReference type="ARBA" id="ARBA00006206"/>
    </source>
</evidence>
<dbReference type="InterPro" id="IPR014718">
    <property type="entry name" value="GH-type_carb-bd"/>
</dbReference>
<dbReference type="OrthoDB" id="9779408at2"/>
<accession>A0A437R076</accession>
<dbReference type="GO" id="GO:0006006">
    <property type="term" value="P:glucose metabolic process"/>
    <property type="evidence" value="ECO:0007669"/>
    <property type="project" value="TreeGrafter"/>
</dbReference>
<protein>
    <submittedName>
        <fullName evidence="4">Galactose mutarotase</fullName>
    </submittedName>
</protein>
<dbReference type="PANTHER" id="PTHR10091">
    <property type="entry name" value="ALDOSE-1-EPIMERASE"/>
    <property type="match status" value="1"/>
</dbReference>
<organism evidence="4 5">
    <name type="scientific">Rheinheimera riviphila</name>
    <dbReference type="NCBI Taxonomy" id="1834037"/>
    <lineage>
        <taxon>Bacteria</taxon>
        <taxon>Pseudomonadati</taxon>
        <taxon>Pseudomonadota</taxon>
        <taxon>Gammaproteobacteria</taxon>
        <taxon>Chromatiales</taxon>
        <taxon>Chromatiaceae</taxon>
        <taxon>Rheinheimera</taxon>
    </lineage>
</organism>
<proteinExistence type="inferred from homology"/>
<dbReference type="AlphaFoldDB" id="A0A437R076"/>
<dbReference type="GO" id="GO:0030246">
    <property type="term" value="F:carbohydrate binding"/>
    <property type="evidence" value="ECO:0007669"/>
    <property type="project" value="InterPro"/>
</dbReference>